<evidence type="ECO:0000256" key="1">
    <source>
        <dbReference type="SAM" id="MobiDB-lite"/>
    </source>
</evidence>
<name>A0A432M338_9GAMM</name>
<feature type="region of interest" description="Disordered" evidence="1">
    <location>
        <begin position="252"/>
        <end position="276"/>
    </location>
</feature>
<dbReference type="Proteomes" id="UP000274358">
    <property type="component" value="Unassembled WGS sequence"/>
</dbReference>
<organism evidence="2 3">
    <name type="scientific">Dyella choica</name>
    <dbReference type="NCBI Taxonomy" id="1927959"/>
    <lineage>
        <taxon>Bacteria</taxon>
        <taxon>Pseudomonadati</taxon>
        <taxon>Pseudomonadota</taxon>
        <taxon>Gammaproteobacteria</taxon>
        <taxon>Lysobacterales</taxon>
        <taxon>Rhodanobacteraceae</taxon>
        <taxon>Dyella</taxon>
    </lineage>
</organism>
<dbReference type="AlphaFoldDB" id="A0A432M338"/>
<keyword evidence="3" id="KW-1185">Reference proteome</keyword>
<gene>
    <name evidence="2" type="ORF">EKH80_16680</name>
</gene>
<evidence type="ECO:0000313" key="3">
    <source>
        <dbReference type="Proteomes" id="UP000274358"/>
    </source>
</evidence>
<dbReference type="RefSeq" id="WP_126685913.1">
    <property type="nucleotide sequence ID" value="NZ_RYYV01000013.1"/>
</dbReference>
<proteinExistence type="predicted"/>
<feature type="compositionally biased region" description="Low complexity" evidence="1">
    <location>
        <begin position="255"/>
        <end position="265"/>
    </location>
</feature>
<dbReference type="EMBL" id="RYYV01000013">
    <property type="protein sequence ID" value="RUL72990.1"/>
    <property type="molecule type" value="Genomic_DNA"/>
</dbReference>
<evidence type="ECO:0000313" key="2">
    <source>
        <dbReference type="EMBL" id="RUL72990.1"/>
    </source>
</evidence>
<sequence length="307" mass="34603">MKDRTVNKNIVKWIFLALAWAWLPLHAQSYYYVFVPSDDLVDPSTPADRLPEALSNAAHLGFRNGIRANHPERYDDNMAWRFFHWLADDDSQEPPGLFAYYRQPDFQAWEPGQTGVLFRISPNERSFPLASTINNLMGVFYEEPSNRILQFLRGVHDDTSGQRLRVAGVPLPTDTATPVNPLIRGENIHSARVYINGELGVLVNRNDEDGPFHEAPVTNSVGYPFPYPTPPEPRMYNATVTPPGTDHLASLAGCSHHSSSRTSRSAPFDRTAQGHGSCLSETITLDEFNRRHARHRGVMTAVQLLLW</sequence>
<accession>A0A432M338</accession>
<comment type="caution">
    <text evidence="2">The sequence shown here is derived from an EMBL/GenBank/DDBJ whole genome shotgun (WGS) entry which is preliminary data.</text>
</comment>
<reference evidence="2 3" key="1">
    <citation type="submission" date="2018-12" db="EMBL/GenBank/DDBJ databases">
        <title>Dyella dinghuensis sp. nov. DHOA06 and Dyella choica sp. nov. 4M-K27, isolated from forest soil.</title>
        <authorList>
            <person name="Qiu L.-H."/>
            <person name="Gao Z.-H."/>
        </authorList>
    </citation>
    <scope>NUCLEOTIDE SEQUENCE [LARGE SCALE GENOMIC DNA]</scope>
    <source>
        <strain evidence="2 3">4M-K27</strain>
    </source>
</reference>
<protein>
    <submittedName>
        <fullName evidence="2">Uncharacterized protein</fullName>
    </submittedName>
</protein>